<dbReference type="InterPro" id="IPR002575">
    <property type="entry name" value="Aminoglycoside_PTrfase"/>
</dbReference>
<evidence type="ECO:0000256" key="1">
    <source>
        <dbReference type="SAM" id="MobiDB-lite"/>
    </source>
</evidence>
<sequence>MTSPWRVARHHRWSELIPNQECVTRMPEALPTSAEIAAALATHWHLTNVAVMPLLGGMNSVTWEVTPLFPPGDGPARAARRPAAASPDRGGWAGEGPHLAVPAAARLVAKAVPRGPAEDRFLLGLRLAARAERAGLPSGAAVPTVDGASTVAVAGHRLALLRWVDGRIPDPADERDLTLVGATLGRAHRVLGDEPVDPGEARATLDPLAEPPDPEVLAAWPWLRPALEDVAALLRGVRPETLNWGPLHGDPALEHFRIHPRTGRCGLIDWGAAGRGARLYDLATVVMDLGTPREAAPLLAAYRTHGPLSAEEIDRALPALLAFRHAVNAVYYAERLLRGDTTGVADQAENAARLAEARRALGALPAGTPE</sequence>
<dbReference type="EMBL" id="JAVREM010000003">
    <property type="protein sequence ID" value="MDT0317726.1"/>
    <property type="molecule type" value="Genomic_DNA"/>
</dbReference>
<dbReference type="RefSeq" id="WP_311595878.1">
    <property type="nucleotide sequence ID" value="NZ_JAVREM010000003.1"/>
</dbReference>
<feature type="domain" description="Aminoglycoside phosphotransferase" evidence="2">
    <location>
        <begin position="105"/>
        <end position="303"/>
    </location>
</feature>
<evidence type="ECO:0000313" key="3">
    <source>
        <dbReference type="EMBL" id="MDT0317726.1"/>
    </source>
</evidence>
<evidence type="ECO:0000313" key="4">
    <source>
        <dbReference type="Proteomes" id="UP001183420"/>
    </source>
</evidence>
<dbReference type="Gene3D" id="3.90.1200.10">
    <property type="match status" value="1"/>
</dbReference>
<organism evidence="3 4">
    <name type="scientific">Streptomyces millisiae</name>
    <dbReference type="NCBI Taxonomy" id="3075542"/>
    <lineage>
        <taxon>Bacteria</taxon>
        <taxon>Bacillati</taxon>
        <taxon>Actinomycetota</taxon>
        <taxon>Actinomycetes</taxon>
        <taxon>Kitasatosporales</taxon>
        <taxon>Streptomycetaceae</taxon>
        <taxon>Streptomyces</taxon>
    </lineage>
</organism>
<dbReference type="Proteomes" id="UP001183420">
    <property type="component" value="Unassembled WGS sequence"/>
</dbReference>
<dbReference type="InterPro" id="IPR011009">
    <property type="entry name" value="Kinase-like_dom_sf"/>
</dbReference>
<reference evidence="4" key="1">
    <citation type="submission" date="2023-07" db="EMBL/GenBank/DDBJ databases">
        <title>30 novel species of actinomycetes from the DSMZ collection.</title>
        <authorList>
            <person name="Nouioui I."/>
        </authorList>
    </citation>
    <scope>NUCLEOTIDE SEQUENCE [LARGE SCALE GENOMIC DNA]</scope>
    <source>
        <strain evidence="4">DSM 44918</strain>
    </source>
</reference>
<feature type="region of interest" description="Disordered" evidence="1">
    <location>
        <begin position="73"/>
        <end position="95"/>
    </location>
</feature>
<name>A0ABU2LJG4_9ACTN</name>
<evidence type="ECO:0000259" key="2">
    <source>
        <dbReference type="Pfam" id="PF01636"/>
    </source>
</evidence>
<gene>
    <name evidence="3" type="ORF">RNC47_05135</name>
</gene>
<dbReference type="SUPFAM" id="SSF56112">
    <property type="entry name" value="Protein kinase-like (PK-like)"/>
    <property type="match status" value="1"/>
</dbReference>
<protein>
    <submittedName>
        <fullName evidence="3">Phosphotransferase</fullName>
    </submittedName>
</protein>
<keyword evidence="4" id="KW-1185">Reference proteome</keyword>
<accession>A0ABU2LJG4</accession>
<dbReference type="Pfam" id="PF01636">
    <property type="entry name" value="APH"/>
    <property type="match status" value="1"/>
</dbReference>
<feature type="compositionally biased region" description="Low complexity" evidence="1">
    <location>
        <begin position="74"/>
        <end position="90"/>
    </location>
</feature>
<proteinExistence type="predicted"/>
<comment type="caution">
    <text evidence="3">The sequence shown here is derived from an EMBL/GenBank/DDBJ whole genome shotgun (WGS) entry which is preliminary data.</text>
</comment>